<dbReference type="AlphaFoldDB" id="A0A150X1S6"/>
<gene>
    <name evidence="3" type="ORF">AWN68_08260</name>
</gene>
<dbReference type="InterPro" id="IPR029065">
    <property type="entry name" value="Enolase_C-like"/>
</dbReference>
<dbReference type="CDD" id="cd03320">
    <property type="entry name" value="OSBS"/>
    <property type="match status" value="1"/>
</dbReference>
<sequence length="360" mass="40306">MRLQFEVIPHLLKFRFEAGTSRGSFTEKETWFIKVWEKGNPDCIGWGEASPLKGLSIDYSSNYEIELRTLLNTLSALDFPEETGELLEFISTNTPIEKPSIRFGLETALLDLLNGGKQIIFDTSFAQGKARIPINGLIWMGEKTFMQKQINDKLKEGYNTIKLKIGAIDFDAELALLEGIREHYSANDITLRVDANGAFTDVDAMGKLEQLAALEIHSIEQPVKAGQYELMKKLCAKSPLDIALDEELIGVNSKEEKRALLERVQPQYIILKPALLGGILSCQEWIEIAESLNIGWWMTSMLEANIGLNAIAQFTAQYKPTLPQGLGTGQLYHNNIDSPLEIRKGELLYNVPKGWGEVSV</sequence>
<dbReference type="GO" id="GO:0046872">
    <property type="term" value="F:metal ion binding"/>
    <property type="evidence" value="ECO:0007669"/>
    <property type="project" value="UniProtKB-KW"/>
</dbReference>
<evidence type="ECO:0000313" key="3">
    <source>
        <dbReference type="EMBL" id="KYG72690.1"/>
    </source>
</evidence>
<dbReference type="SMART" id="SM00922">
    <property type="entry name" value="MR_MLE"/>
    <property type="match status" value="1"/>
</dbReference>
<evidence type="ECO:0000313" key="4">
    <source>
        <dbReference type="Proteomes" id="UP000075615"/>
    </source>
</evidence>
<dbReference type="Gene3D" id="3.30.390.10">
    <property type="entry name" value="Enolase-like, N-terminal domain"/>
    <property type="match status" value="1"/>
</dbReference>
<comment type="caution">
    <text evidence="3">The sequence shown here is derived from an EMBL/GenBank/DDBJ whole genome shotgun (WGS) entry which is preliminary data.</text>
</comment>
<dbReference type="SFLD" id="SFLDG00180">
    <property type="entry name" value="muconate_cycloisomerase"/>
    <property type="match status" value="1"/>
</dbReference>
<proteinExistence type="predicted"/>
<dbReference type="RefSeq" id="WP_068417071.1">
    <property type="nucleotide sequence ID" value="NZ_LRDB01000050.1"/>
</dbReference>
<protein>
    <submittedName>
        <fullName evidence="3">O-succinylbenzoate synthase</fullName>
    </submittedName>
</protein>
<keyword evidence="4" id="KW-1185">Reference proteome</keyword>
<dbReference type="SFLD" id="SFLDS00001">
    <property type="entry name" value="Enolase"/>
    <property type="match status" value="1"/>
</dbReference>
<dbReference type="OrthoDB" id="9766759at2"/>
<dbReference type="Pfam" id="PF13378">
    <property type="entry name" value="MR_MLE_C"/>
    <property type="match status" value="1"/>
</dbReference>
<dbReference type="PANTHER" id="PTHR48073">
    <property type="entry name" value="O-SUCCINYLBENZOATE SYNTHASE-RELATED"/>
    <property type="match status" value="1"/>
</dbReference>
<dbReference type="GO" id="GO:0009063">
    <property type="term" value="P:amino acid catabolic process"/>
    <property type="evidence" value="ECO:0007669"/>
    <property type="project" value="InterPro"/>
</dbReference>
<reference evidence="3 4" key="1">
    <citation type="submission" date="2016-01" db="EMBL/GenBank/DDBJ databases">
        <title>Genome sequencing of Roseivirga echinicomitans KMM 6058.</title>
        <authorList>
            <person name="Selvaratnam C."/>
            <person name="Thevarajoo S."/>
            <person name="Goh K.M."/>
            <person name="Ee R."/>
            <person name="Chan K.-G."/>
            <person name="Chong C.S."/>
        </authorList>
    </citation>
    <scope>NUCLEOTIDE SEQUENCE [LARGE SCALE GENOMIC DNA]</scope>
    <source>
        <strain evidence="3 4">KMM 6058</strain>
    </source>
</reference>
<dbReference type="InterPro" id="IPR018110">
    <property type="entry name" value="Mandel_Rmase/mucon_lact_enz_CS"/>
</dbReference>
<accession>A0A150X1S6</accession>
<dbReference type="SUPFAM" id="SSF51604">
    <property type="entry name" value="Enolase C-terminal domain-like"/>
    <property type="match status" value="1"/>
</dbReference>
<keyword evidence="1" id="KW-0479">Metal-binding</keyword>
<organism evidence="3 4">
    <name type="scientific">Roseivirga echinicomitans</name>
    <dbReference type="NCBI Taxonomy" id="296218"/>
    <lineage>
        <taxon>Bacteria</taxon>
        <taxon>Pseudomonadati</taxon>
        <taxon>Bacteroidota</taxon>
        <taxon>Cytophagia</taxon>
        <taxon>Cytophagales</taxon>
        <taxon>Roseivirgaceae</taxon>
        <taxon>Roseivirga</taxon>
    </lineage>
</organism>
<name>A0A150X1S6_9BACT</name>
<dbReference type="SFLD" id="SFLDF00009">
    <property type="entry name" value="o-succinylbenzoate_synthase"/>
    <property type="match status" value="1"/>
</dbReference>
<dbReference type="InterPro" id="IPR029017">
    <property type="entry name" value="Enolase-like_N"/>
</dbReference>
<dbReference type="PROSITE" id="PS00909">
    <property type="entry name" value="MR_MLE_2"/>
    <property type="match status" value="1"/>
</dbReference>
<dbReference type="GO" id="GO:0016854">
    <property type="term" value="F:racemase and epimerase activity"/>
    <property type="evidence" value="ECO:0007669"/>
    <property type="project" value="UniProtKB-ARBA"/>
</dbReference>
<evidence type="ECO:0000256" key="1">
    <source>
        <dbReference type="ARBA" id="ARBA00022723"/>
    </source>
</evidence>
<evidence type="ECO:0000259" key="2">
    <source>
        <dbReference type="SMART" id="SM00922"/>
    </source>
</evidence>
<feature type="domain" description="Mandelate racemase/muconate lactonizing enzyme C-terminal" evidence="2">
    <location>
        <begin position="143"/>
        <end position="241"/>
    </location>
</feature>
<dbReference type="SUPFAM" id="SSF54826">
    <property type="entry name" value="Enolase N-terminal domain-like"/>
    <property type="match status" value="1"/>
</dbReference>
<dbReference type="PANTHER" id="PTHR48073:SF2">
    <property type="entry name" value="O-SUCCINYLBENZOATE SYNTHASE"/>
    <property type="match status" value="1"/>
</dbReference>
<dbReference type="EMBL" id="LRDB01000050">
    <property type="protein sequence ID" value="KYG72690.1"/>
    <property type="molecule type" value="Genomic_DNA"/>
</dbReference>
<dbReference type="STRING" id="296218.AWN68_08260"/>
<dbReference type="Proteomes" id="UP000075615">
    <property type="component" value="Unassembled WGS sequence"/>
</dbReference>
<dbReference type="Gene3D" id="3.20.20.120">
    <property type="entry name" value="Enolase-like C-terminal domain"/>
    <property type="match status" value="1"/>
</dbReference>
<dbReference type="InterPro" id="IPR013342">
    <property type="entry name" value="Mandelate_racemase_C"/>
</dbReference>
<dbReference type="InterPro" id="IPR036849">
    <property type="entry name" value="Enolase-like_C_sf"/>
</dbReference>